<evidence type="ECO:0000313" key="2">
    <source>
        <dbReference type="EMBL" id="KDN69476.1"/>
    </source>
</evidence>
<sequence length="276" mass="29343">MNKMHLSVRSIVTLSILLRLCDGAVFTPPECVGDIKDFPNCEKADFIARTCSNLSKKETIACFCTQELLNAYVGCKGEFRQCVLGNSFDSASDRQIAEWHDACGPYLPDDITTPVAPAATRTLDVEVCKAAAESCAQLSQSITSCSSAYTRPAELTSCRCQESLVSLASACDLDGRQLCEGVKATTSNIWEFRNCAAATSVLEKPKDTGPITAAADASTAKKTATGTLTFGPASTATKTTSGGIGVGYCRKPALLYCIKPENIYPDMLANGNNTIE</sequence>
<dbReference type="EMBL" id="JMSE01000511">
    <property type="protein sequence ID" value="KDN69476.1"/>
    <property type="molecule type" value="Genomic_DNA"/>
</dbReference>
<dbReference type="OMA" id="ACFCTQE"/>
<feature type="signal peptide" evidence="1">
    <location>
        <begin position="1"/>
        <end position="23"/>
    </location>
</feature>
<keyword evidence="3" id="KW-1185">Reference proteome</keyword>
<evidence type="ECO:0008006" key="4">
    <source>
        <dbReference type="Google" id="ProtNLM"/>
    </source>
</evidence>
<feature type="chain" id="PRO_5001635363" description="Extracellular membrane protein CFEM domain-containing protein" evidence="1">
    <location>
        <begin position="24"/>
        <end position="276"/>
    </location>
</feature>
<reference evidence="3" key="1">
    <citation type="journal article" date="2014" name="Genome Announc.">
        <title>Draft genome sequence of Colletotrichum sublineola, a destructive pathogen of cultivated sorghum.</title>
        <authorList>
            <person name="Baroncelli R."/>
            <person name="Sanz-Martin J.M."/>
            <person name="Rech G.E."/>
            <person name="Sukno S.A."/>
            <person name="Thon M.R."/>
        </authorList>
    </citation>
    <scope>NUCLEOTIDE SEQUENCE [LARGE SCALE GENOMIC DNA]</scope>
    <source>
        <strain evidence="3">TX430BB</strain>
    </source>
</reference>
<evidence type="ECO:0000313" key="3">
    <source>
        <dbReference type="Proteomes" id="UP000027238"/>
    </source>
</evidence>
<organism evidence="2 3">
    <name type="scientific">Colletotrichum sublineola</name>
    <name type="common">Sorghum anthracnose fungus</name>
    <dbReference type="NCBI Taxonomy" id="1173701"/>
    <lineage>
        <taxon>Eukaryota</taxon>
        <taxon>Fungi</taxon>
        <taxon>Dikarya</taxon>
        <taxon>Ascomycota</taxon>
        <taxon>Pezizomycotina</taxon>
        <taxon>Sordariomycetes</taxon>
        <taxon>Hypocreomycetidae</taxon>
        <taxon>Glomerellales</taxon>
        <taxon>Glomerellaceae</taxon>
        <taxon>Colletotrichum</taxon>
        <taxon>Colletotrichum graminicola species complex</taxon>
    </lineage>
</organism>
<comment type="caution">
    <text evidence="2">The sequence shown here is derived from an EMBL/GenBank/DDBJ whole genome shotgun (WGS) entry which is preliminary data.</text>
</comment>
<dbReference type="eggNOG" id="ENOG502T0CR">
    <property type="taxonomic scope" value="Eukaryota"/>
</dbReference>
<protein>
    <recommendedName>
        <fullName evidence="4">Extracellular membrane protein CFEM domain-containing protein</fullName>
    </recommendedName>
</protein>
<name>A0A066XUN3_COLSU</name>
<keyword evidence="1" id="KW-0732">Signal</keyword>
<accession>A0A066XUN3</accession>
<dbReference type="OrthoDB" id="5398531at2759"/>
<evidence type="ECO:0000256" key="1">
    <source>
        <dbReference type="SAM" id="SignalP"/>
    </source>
</evidence>
<gene>
    <name evidence="2" type="ORF">CSUB01_11281</name>
</gene>
<proteinExistence type="predicted"/>
<dbReference type="HOGENOM" id="CLU_090390_0_0_1"/>
<dbReference type="AlphaFoldDB" id="A0A066XUN3"/>
<dbReference type="Proteomes" id="UP000027238">
    <property type="component" value="Unassembled WGS sequence"/>
</dbReference>